<dbReference type="GO" id="GO:0005975">
    <property type="term" value="P:carbohydrate metabolic process"/>
    <property type="evidence" value="ECO:0007669"/>
    <property type="project" value="InterPro"/>
</dbReference>
<dbReference type="Gene3D" id="3.20.20.370">
    <property type="entry name" value="Glycoside hydrolase/deacetylase"/>
    <property type="match status" value="1"/>
</dbReference>
<accession>A0A317ZFD8</accession>
<evidence type="ECO:0000313" key="2">
    <source>
        <dbReference type="Proteomes" id="UP000247099"/>
    </source>
</evidence>
<dbReference type="FunCoup" id="A0A317ZFD8">
    <property type="interactions" value="27"/>
</dbReference>
<dbReference type="AlphaFoldDB" id="A0A317ZFD8"/>
<comment type="caution">
    <text evidence="1">The sequence shown here is derived from an EMBL/GenBank/DDBJ whole genome shotgun (WGS) entry which is preliminary data.</text>
</comment>
<organism evidence="1 2">
    <name type="scientific">Coraliomargarita sinensis</name>
    <dbReference type="NCBI Taxonomy" id="2174842"/>
    <lineage>
        <taxon>Bacteria</taxon>
        <taxon>Pseudomonadati</taxon>
        <taxon>Verrucomicrobiota</taxon>
        <taxon>Opitutia</taxon>
        <taxon>Puniceicoccales</taxon>
        <taxon>Coraliomargaritaceae</taxon>
        <taxon>Coraliomargarita</taxon>
    </lineage>
</organism>
<dbReference type="InterPro" id="IPR005501">
    <property type="entry name" value="LamB/YcsF/PxpA-like"/>
</dbReference>
<dbReference type="SUPFAM" id="SSF88713">
    <property type="entry name" value="Glycoside hydrolase/deacetylase"/>
    <property type="match status" value="1"/>
</dbReference>
<gene>
    <name evidence="1" type="ORF">DDZ13_06870</name>
</gene>
<evidence type="ECO:0000313" key="1">
    <source>
        <dbReference type="EMBL" id="PXA04255.1"/>
    </source>
</evidence>
<dbReference type="PANTHER" id="PTHR30292:SF0">
    <property type="entry name" value="5-OXOPROLINASE SUBUNIT A"/>
    <property type="match status" value="1"/>
</dbReference>
<dbReference type="InParanoid" id="A0A317ZFD8"/>
<dbReference type="InterPro" id="IPR011330">
    <property type="entry name" value="Glyco_hydro/deAcase_b/a-brl"/>
</dbReference>
<reference evidence="1 2" key="1">
    <citation type="submission" date="2018-05" db="EMBL/GenBank/DDBJ databases">
        <title>Coraliomargarita sinensis sp. nov., isolated from a marine solar saltern.</title>
        <authorList>
            <person name="Zhou L.Y."/>
        </authorList>
    </citation>
    <scope>NUCLEOTIDE SEQUENCE [LARGE SCALE GENOMIC DNA]</scope>
    <source>
        <strain evidence="1 2">WN38</strain>
    </source>
</reference>
<dbReference type="OrthoDB" id="9773478at2"/>
<dbReference type="RefSeq" id="WP_110130708.1">
    <property type="nucleotide sequence ID" value="NZ_QHJQ01000004.1"/>
</dbReference>
<dbReference type="Proteomes" id="UP000247099">
    <property type="component" value="Unassembled WGS sequence"/>
</dbReference>
<evidence type="ECO:0008006" key="3">
    <source>
        <dbReference type="Google" id="ProtNLM"/>
    </source>
</evidence>
<protein>
    <recommendedName>
        <fullName evidence="3">LamB/YcsF family protein</fullName>
    </recommendedName>
</protein>
<sequence length="236" mass="25302">MGRIVINCDLGEDESDERTERLLAQVDAANICCGVHAGSAAKTRRTLQLAAEHAVMVGAHPGMASEGGRGEILPSPGAFRDLLSAQLCDFIAYAESHGVEVEYVKLHGSLYHAVEADHDYADIYLEVLASLELPLGVFALAGGSFKKKAQNAGIRVWAEGFADRAYTSDSRLVARTHRDALLSAEAAIKRFENWQRSQLLDTIDGGAIKLEADTFCVHSDSPDADALLAGLKHLSG</sequence>
<name>A0A317ZFD8_9BACT</name>
<dbReference type="EMBL" id="QHJQ01000004">
    <property type="protein sequence ID" value="PXA04255.1"/>
    <property type="molecule type" value="Genomic_DNA"/>
</dbReference>
<dbReference type="PANTHER" id="PTHR30292">
    <property type="entry name" value="UNCHARACTERIZED PROTEIN YBGL-RELATED"/>
    <property type="match status" value="1"/>
</dbReference>
<proteinExistence type="predicted"/>
<keyword evidence="2" id="KW-1185">Reference proteome</keyword>
<dbReference type="Pfam" id="PF03746">
    <property type="entry name" value="LamB_YcsF"/>
    <property type="match status" value="1"/>
</dbReference>